<protein>
    <recommendedName>
        <fullName evidence="1">Solute-binding protein family 3/N-terminal domain-containing protein</fullName>
    </recommendedName>
</protein>
<reference evidence="2 3" key="1">
    <citation type="journal article" date="2015" name="Sci. Rep.">
        <title>Unraveling adaptation of Pontibacter korlensis to radiation and infertility in desert through complete genome and comparative transcriptomic analysis.</title>
        <authorList>
            <person name="Dai J."/>
            <person name="Dai W."/>
            <person name="Qiu C."/>
            <person name="Yang Z."/>
            <person name="Zhang Y."/>
            <person name="Zhou M."/>
            <person name="Zhang L."/>
            <person name="Fang C."/>
            <person name="Gao Q."/>
            <person name="Yang Q."/>
            <person name="Li X."/>
            <person name="Wang Z."/>
            <person name="Wang Z."/>
            <person name="Jia Z."/>
            <person name="Chen X."/>
        </authorList>
    </citation>
    <scope>NUCLEOTIDE SEQUENCE [LARGE SCALE GENOMIC DNA]</scope>
    <source>
        <strain evidence="2 3">X14-1T</strain>
    </source>
</reference>
<dbReference type="AlphaFoldDB" id="A0A0E3UYQ2"/>
<keyword evidence="3" id="KW-1185">Reference proteome</keyword>
<dbReference type="KEGG" id="pko:PKOR_22700"/>
<dbReference type="EMBL" id="CP009621">
    <property type="protein sequence ID" value="AKD05342.1"/>
    <property type="molecule type" value="Genomic_DNA"/>
</dbReference>
<accession>A0A0E3UYQ2</accession>
<dbReference type="HOGENOM" id="CLU_1658498_0_0_10"/>
<dbReference type="PATRIC" id="fig|400092.3.peg.4995"/>
<dbReference type="SUPFAM" id="SSF53850">
    <property type="entry name" value="Periplasmic binding protein-like II"/>
    <property type="match status" value="1"/>
</dbReference>
<dbReference type="InterPro" id="IPR001638">
    <property type="entry name" value="Solute-binding_3/MltF_N"/>
</dbReference>
<dbReference type="Pfam" id="PF00497">
    <property type="entry name" value="SBP_bac_3"/>
    <property type="match status" value="1"/>
</dbReference>
<feature type="domain" description="Solute-binding protein family 3/N-terminal" evidence="1">
    <location>
        <begin position="37"/>
        <end position="120"/>
    </location>
</feature>
<evidence type="ECO:0000313" key="2">
    <source>
        <dbReference type="EMBL" id="AKD05342.1"/>
    </source>
</evidence>
<evidence type="ECO:0000313" key="3">
    <source>
        <dbReference type="Proteomes" id="UP000033109"/>
    </source>
</evidence>
<gene>
    <name evidence="2" type="ORF">PKOR_22700</name>
</gene>
<dbReference type="Gene3D" id="3.40.190.10">
    <property type="entry name" value="Periplasmic binding protein-like II"/>
    <property type="match status" value="1"/>
</dbReference>
<dbReference type="Proteomes" id="UP000033109">
    <property type="component" value="Chromosome"/>
</dbReference>
<dbReference type="RefSeq" id="WP_046313694.1">
    <property type="nucleotide sequence ID" value="NZ_CBCSCY010000065.1"/>
</dbReference>
<dbReference type="OrthoDB" id="6150901at2"/>
<name>A0A0E3UYQ2_9BACT</name>
<organism evidence="2 3">
    <name type="scientific">Pontibacter korlensis</name>
    <dbReference type="NCBI Taxonomy" id="400092"/>
    <lineage>
        <taxon>Bacteria</taxon>
        <taxon>Pseudomonadati</taxon>
        <taxon>Bacteroidota</taxon>
        <taxon>Cytophagia</taxon>
        <taxon>Cytophagales</taxon>
        <taxon>Hymenobacteraceae</taxon>
        <taxon>Pontibacter</taxon>
    </lineage>
</organism>
<proteinExistence type="predicted"/>
<sequence length="155" mass="18118">MKRLTLLFFVSLCLYRCDNYPKDPDNTLEKVTNGTLLVGYSENPPWVTKTDSVPAGIEPELVKFFAKRLNARVEWRNGTEQNLLEDLEKRRLHLVIAGITKDTPWKKKVGLTRPFVEQHKKKHVMAVIRGENAFIVHLERFLHGQEQQIRKRVQL</sequence>
<evidence type="ECO:0000259" key="1">
    <source>
        <dbReference type="Pfam" id="PF00497"/>
    </source>
</evidence>
<dbReference type="STRING" id="400092.PKOR_22700"/>